<evidence type="ECO:0000313" key="4">
    <source>
        <dbReference type="Proteomes" id="UP000199570"/>
    </source>
</evidence>
<evidence type="ECO:0000313" key="3">
    <source>
        <dbReference type="EMBL" id="SDQ70594.1"/>
    </source>
</evidence>
<sequence length="84" mass="8787">MKHLSRYLTAIAFSVAGAAAHANTAVEQSACGSSTCFQLTPVAQKGGKAFLAEDGYSRTPQGRVVAENGYSHTPQGKQQDSQTV</sequence>
<evidence type="ECO:0000256" key="2">
    <source>
        <dbReference type="SAM" id="SignalP"/>
    </source>
</evidence>
<dbReference type="OrthoDB" id="7022045at2"/>
<feature type="compositionally biased region" description="Polar residues" evidence="1">
    <location>
        <begin position="70"/>
        <end position="84"/>
    </location>
</feature>
<dbReference type="Proteomes" id="UP000199570">
    <property type="component" value="Unassembled WGS sequence"/>
</dbReference>
<accession>A0A1H1D2B7</accession>
<feature type="region of interest" description="Disordered" evidence="1">
    <location>
        <begin position="61"/>
        <end position="84"/>
    </location>
</feature>
<dbReference type="AlphaFoldDB" id="A0A1H1D2B7"/>
<feature type="chain" id="PRO_5044016863" evidence="2">
    <location>
        <begin position="23"/>
        <end position="84"/>
    </location>
</feature>
<dbReference type="EMBL" id="FNKJ01000003">
    <property type="protein sequence ID" value="SDQ70594.1"/>
    <property type="molecule type" value="Genomic_DNA"/>
</dbReference>
<proteinExistence type="predicted"/>
<keyword evidence="2" id="KW-0732">Signal</keyword>
<name>A0A1H1D2B7_9PSED</name>
<organism evidence="3 4">
    <name type="scientific">Pseudomonas moorei</name>
    <dbReference type="NCBI Taxonomy" id="395599"/>
    <lineage>
        <taxon>Bacteria</taxon>
        <taxon>Pseudomonadati</taxon>
        <taxon>Pseudomonadota</taxon>
        <taxon>Gammaproteobacteria</taxon>
        <taxon>Pseudomonadales</taxon>
        <taxon>Pseudomonadaceae</taxon>
        <taxon>Pseudomonas</taxon>
    </lineage>
</organism>
<evidence type="ECO:0000256" key="1">
    <source>
        <dbReference type="SAM" id="MobiDB-lite"/>
    </source>
</evidence>
<protein>
    <submittedName>
        <fullName evidence="3">Uncharacterized protein</fullName>
    </submittedName>
</protein>
<dbReference type="RefSeq" id="WP_090319448.1">
    <property type="nucleotide sequence ID" value="NZ_FNKJ01000003.1"/>
</dbReference>
<keyword evidence="4" id="KW-1185">Reference proteome</keyword>
<reference evidence="4" key="1">
    <citation type="submission" date="2016-10" db="EMBL/GenBank/DDBJ databases">
        <authorList>
            <person name="Varghese N."/>
            <person name="Submissions S."/>
        </authorList>
    </citation>
    <scope>NUCLEOTIDE SEQUENCE [LARGE SCALE GENOMIC DNA]</scope>
    <source>
        <strain evidence="4">BS3775</strain>
    </source>
</reference>
<gene>
    <name evidence="3" type="ORF">SAMN04490195_1512</name>
</gene>
<feature type="signal peptide" evidence="2">
    <location>
        <begin position="1"/>
        <end position="22"/>
    </location>
</feature>